<evidence type="ECO:0000256" key="1">
    <source>
        <dbReference type="SAM" id="MobiDB-lite"/>
    </source>
</evidence>
<feature type="compositionally biased region" description="Polar residues" evidence="1">
    <location>
        <begin position="62"/>
        <end position="72"/>
    </location>
</feature>
<reference evidence="2" key="2">
    <citation type="journal article" date="2012" name="PLoS ONE">
        <title>A Deeply Branching Thermophilic Bacterium with an Ancient Acetyl-CoA Pathway Dominates a Subsurface Ecosystem.</title>
        <authorList>
            <person name="Takami H."/>
            <person name="Noguchi H."/>
            <person name="Takaki Y."/>
            <person name="Uchiyama I."/>
            <person name="Toyoda A."/>
            <person name="Nishi S."/>
            <person name="Chee G.-J."/>
            <person name="Arai W."/>
            <person name="Nunoura T."/>
            <person name="Itoh T."/>
            <person name="Hattori M."/>
            <person name="Takai K."/>
        </authorList>
    </citation>
    <scope>NUCLEOTIDE SEQUENCE</scope>
</reference>
<name>H5SE80_9BACT</name>
<protein>
    <submittedName>
        <fullName evidence="2">Uncharacterized protein</fullName>
    </submittedName>
</protein>
<reference evidence="2" key="1">
    <citation type="journal article" date="2005" name="Environ. Microbiol.">
        <title>Genetic and functional properties of uncultivated thermophilic crenarchaeotes from a subsurface gold mine as revealed by analysis of genome fragments.</title>
        <authorList>
            <person name="Nunoura T."/>
            <person name="Hirayama H."/>
            <person name="Takami H."/>
            <person name="Oida H."/>
            <person name="Nishi S."/>
            <person name="Shimamura S."/>
            <person name="Suzuki Y."/>
            <person name="Inagaki F."/>
            <person name="Takai K."/>
            <person name="Nealson K.H."/>
            <person name="Horikoshi K."/>
        </authorList>
    </citation>
    <scope>NUCLEOTIDE SEQUENCE</scope>
</reference>
<organism evidence="2">
    <name type="scientific">uncultured Planctomycetota bacterium</name>
    <dbReference type="NCBI Taxonomy" id="120965"/>
    <lineage>
        <taxon>Bacteria</taxon>
        <taxon>Pseudomonadati</taxon>
        <taxon>Planctomycetota</taxon>
        <taxon>environmental samples</taxon>
    </lineage>
</organism>
<feature type="region of interest" description="Disordered" evidence="1">
    <location>
        <begin position="61"/>
        <end position="85"/>
    </location>
</feature>
<dbReference type="EMBL" id="AP011690">
    <property type="protein sequence ID" value="BAL54466.1"/>
    <property type="molecule type" value="Genomic_DNA"/>
</dbReference>
<proteinExistence type="predicted"/>
<evidence type="ECO:0000313" key="2">
    <source>
        <dbReference type="EMBL" id="BAL54466.1"/>
    </source>
</evidence>
<accession>H5SE80</accession>
<gene>
    <name evidence="2" type="ORF">HGMM_F16E03C05</name>
</gene>
<dbReference type="AlphaFoldDB" id="H5SE80"/>
<sequence>MTAAETAYTSAGSQAWNRYLERLDELNSQLEHTRQILEGAFITAWNNALRDWTEMESEARRSYQSARAQMLQQPPEGPRQAGPAPVEIPNLLATRVTARNAGDRLQAAPQQQVRNTLTLTIRSRELQPGQKFVTKREKLLWQFGITARSSYDKQKREIIIEDYGPAGFLGPMLEQKDLLGILNISLQQIANLAVGAKLSASATFSRRFVLALKNWRIKDGKNALNDNGIKVATVSVEFEVVEILKQNVKIAFDVIKLADGFTISYGKDTRVLYSGRIELRLSELLGNVGYSVWIGGKQVLDIPGIDGHLTGPEVVVGEQHLSFPENADHYLTYLAQVNKQ</sequence>